<dbReference type="GO" id="GO:0016405">
    <property type="term" value="F:CoA-ligase activity"/>
    <property type="evidence" value="ECO:0007669"/>
    <property type="project" value="TreeGrafter"/>
</dbReference>
<dbReference type="InterPro" id="IPR045851">
    <property type="entry name" value="AMP-bd_C_sf"/>
</dbReference>
<dbReference type="Gene3D" id="3.30.300.30">
    <property type="match status" value="1"/>
</dbReference>
<organism evidence="3">
    <name type="scientific">freshwater metagenome</name>
    <dbReference type="NCBI Taxonomy" id="449393"/>
    <lineage>
        <taxon>unclassified sequences</taxon>
        <taxon>metagenomes</taxon>
        <taxon>ecological metagenomes</taxon>
    </lineage>
</organism>
<dbReference type="SUPFAM" id="SSF56801">
    <property type="entry name" value="Acetyl-CoA synthetase-like"/>
    <property type="match status" value="1"/>
</dbReference>
<evidence type="ECO:0000313" key="3">
    <source>
        <dbReference type="EMBL" id="CAB5068584.1"/>
    </source>
</evidence>
<dbReference type="PANTHER" id="PTHR24096">
    <property type="entry name" value="LONG-CHAIN-FATTY-ACID--COA LIGASE"/>
    <property type="match status" value="1"/>
</dbReference>
<accession>A0A6J7UQ64</accession>
<dbReference type="Pfam" id="PF00501">
    <property type="entry name" value="AMP-binding"/>
    <property type="match status" value="1"/>
</dbReference>
<protein>
    <submittedName>
        <fullName evidence="3">Unannotated protein</fullName>
    </submittedName>
</protein>
<dbReference type="AlphaFoldDB" id="A0A6J7UQ64"/>
<dbReference type="InterPro" id="IPR000873">
    <property type="entry name" value="AMP-dep_synth/lig_dom"/>
</dbReference>
<dbReference type="EMBL" id="CAFBQU010000118">
    <property type="protein sequence ID" value="CAB5068584.1"/>
    <property type="molecule type" value="Genomic_DNA"/>
</dbReference>
<dbReference type="Gene3D" id="3.40.50.12780">
    <property type="entry name" value="N-terminal domain of ligase-like"/>
    <property type="match status" value="1"/>
</dbReference>
<feature type="domain" description="AMP-binding enzyme C-terminal" evidence="2">
    <location>
        <begin position="423"/>
        <end position="499"/>
    </location>
</feature>
<sequence length="520" mass="57093">MQAQGMTVTGLMRQSARFNAHRIAIIHGDRSLTFGEAWRRGVQMANALLALGLQPGDRVGVLEDNCIDAQDFFAGAAIAGLVRVPLYARNSLESHEHMLGHTSCKAVVVAEKYADEVRDMPQRLPHLKHVVVRDAQYESWLASFSDVDPMIEVSPDDWYIIRHTGGTTGLPKGVAYTHRSWIAAGRDWFYNFPPMEAGDVCMHVGPISHGSGYLYTPTWLSGGTNVLLDHFDADETLHAIADHRVAYMFMVPAMLNAVARNPLSKSLNMSSLKVIQIGGAPIADETALLARSVFGDVLYQGYGQTEALPVCMMGPAEWFSTVEGSQPLRSAGRALPFAYLEIRDPEDSTRVLELGEEGEIAVHCDGQMMGFWENEAATAERMTSDGFVLTGDIGKIDANGYLYVLDRKDDMIISGGFNIWPAELENVILNHPDVVEVAVFAIPHDRWGESPAACCVVVEGAAVTAEEIRQLCADALGSYKKPAEVFFQTSPLPKSPVGKVQRKVLREPYWANMDRRVAGN</sequence>
<dbReference type="Pfam" id="PF13193">
    <property type="entry name" value="AMP-binding_C"/>
    <property type="match status" value="1"/>
</dbReference>
<name>A0A6J7UQ64_9ZZZZ</name>
<evidence type="ECO:0000259" key="1">
    <source>
        <dbReference type="Pfam" id="PF00501"/>
    </source>
</evidence>
<feature type="domain" description="AMP-dependent synthetase/ligase" evidence="1">
    <location>
        <begin position="14"/>
        <end position="372"/>
    </location>
</feature>
<dbReference type="PROSITE" id="PS00455">
    <property type="entry name" value="AMP_BINDING"/>
    <property type="match status" value="1"/>
</dbReference>
<gene>
    <name evidence="3" type="ORF">UFOPK4347_01857</name>
</gene>
<evidence type="ECO:0000259" key="2">
    <source>
        <dbReference type="Pfam" id="PF13193"/>
    </source>
</evidence>
<dbReference type="InterPro" id="IPR025110">
    <property type="entry name" value="AMP-bd_C"/>
</dbReference>
<reference evidence="3" key="1">
    <citation type="submission" date="2020-05" db="EMBL/GenBank/DDBJ databases">
        <authorList>
            <person name="Chiriac C."/>
            <person name="Salcher M."/>
            <person name="Ghai R."/>
            <person name="Kavagutti S V."/>
        </authorList>
    </citation>
    <scope>NUCLEOTIDE SEQUENCE</scope>
</reference>
<dbReference type="InterPro" id="IPR042099">
    <property type="entry name" value="ANL_N_sf"/>
</dbReference>
<proteinExistence type="predicted"/>
<dbReference type="InterPro" id="IPR020845">
    <property type="entry name" value="AMP-binding_CS"/>
</dbReference>